<keyword evidence="2" id="KW-1185">Reference proteome</keyword>
<dbReference type="Proteomes" id="UP001221142">
    <property type="component" value="Unassembled WGS sequence"/>
</dbReference>
<gene>
    <name evidence="1" type="ORF">FB45DRAFT_61203</name>
</gene>
<organism evidence="1 2">
    <name type="scientific">Roridomyces roridus</name>
    <dbReference type="NCBI Taxonomy" id="1738132"/>
    <lineage>
        <taxon>Eukaryota</taxon>
        <taxon>Fungi</taxon>
        <taxon>Dikarya</taxon>
        <taxon>Basidiomycota</taxon>
        <taxon>Agaricomycotina</taxon>
        <taxon>Agaricomycetes</taxon>
        <taxon>Agaricomycetidae</taxon>
        <taxon>Agaricales</taxon>
        <taxon>Marasmiineae</taxon>
        <taxon>Mycenaceae</taxon>
        <taxon>Roridomyces</taxon>
    </lineage>
</organism>
<sequence>MDDTTRSPVLATDTLCAPSCKINDMHSFLRSNSRMDSTKRQFSIHTSSPGLQAALRYRLRGLSTCRDAKATATPFFFSDSYGRLGASTTTIWKFPHRDGKVSPTPSVVLLDASTHSSACDWYAATIRKSPHADQGCMRYSNTHPRSASAQTSWSVSAGCRKHRCVRLIHSPPYSVRRDIN</sequence>
<comment type="caution">
    <text evidence="1">The sequence shown here is derived from an EMBL/GenBank/DDBJ whole genome shotgun (WGS) entry which is preliminary data.</text>
</comment>
<dbReference type="EMBL" id="JARKIF010000011">
    <property type="protein sequence ID" value="KAJ7627484.1"/>
    <property type="molecule type" value="Genomic_DNA"/>
</dbReference>
<evidence type="ECO:0000313" key="1">
    <source>
        <dbReference type="EMBL" id="KAJ7627484.1"/>
    </source>
</evidence>
<dbReference type="AlphaFoldDB" id="A0AAD7FJD4"/>
<name>A0AAD7FJD4_9AGAR</name>
<proteinExistence type="predicted"/>
<accession>A0AAD7FJD4</accession>
<protein>
    <submittedName>
        <fullName evidence="1">Uncharacterized protein</fullName>
    </submittedName>
</protein>
<evidence type="ECO:0000313" key="2">
    <source>
        <dbReference type="Proteomes" id="UP001221142"/>
    </source>
</evidence>
<reference evidence="1" key="1">
    <citation type="submission" date="2023-03" db="EMBL/GenBank/DDBJ databases">
        <title>Massive genome expansion in bonnet fungi (Mycena s.s.) driven by repeated elements and novel gene families across ecological guilds.</title>
        <authorList>
            <consortium name="Lawrence Berkeley National Laboratory"/>
            <person name="Harder C.B."/>
            <person name="Miyauchi S."/>
            <person name="Viragh M."/>
            <person name="Kuo A."/>
            <person name="Thoen E."/>
            <person name="Andreopoulos B."/>
            <person name="Lu D."/>
            <person name="Skrede I."/>
            <person name="Drula E."/>
            <person name="Henrissat B."/>
            <person name="Morin E."/>
            <person name="Kohler A."/>
            <person name="Barry K."/>
            <person name="LaButti K."/>
            <person name="Morin E."/>
            <person name="Salamov A."/>
            <person name="Lipzen A."/>
            <person name="Mereny Z."/>
            <person name="Hegedus B."/>
            <person name="Baldrian P."/>
            <person name="Stursova M."/>
            <person name="Weitz H."/>
            <person name="Taylor A."/>
            <person name="Grigoriev I.V."/>
            <person name="Nagy L.G."/>
            <person name="Martin F."/>
            <person name="Kauserud H."/>
        </authorList>
    </citation>
    <scope>NUCLEOTIDE SEQUENCE</scope>
    <source>
        <strain evidence="1">9284</strain>
    </source>
</reference>